<organism evidence="3 4">
    <name type="scientific">Amphibalanus amphitrite</name>
    <name type="common">Striped barnacle</name>
    <name type="synonym">Balanus amphitrite</name>
    <dbReference type="NCBI Taxonomy" id="1232801"/>
    <lineage>
        <taxon>Eukaryota</taxon>
        <taxon>Metazoa</taxon>
        <taxon>Ecdysozoa</taxon>
        <taxon>Arthropoda</taxon>
        <taxon>Crustacea</taxon>
        <taxon>Multicrustacea</taxon>
        <taxon>Cirripedia</taxon>
        <taxon>Thoracica</taxon>
        <taxon>Thoracicalcarea</taxon>
        <taxon>Balanomorpha</taxon>
        <taxon>Balanoidea</taxon>
        <taxon>Balanidae</taxon>
        <taxon>Amphibalaninae</taxon>
        <taxon>Amphibalanus</taxon>
    </lineage>
</organism>
<name>A0A6A4W886_AMPAM</name>
<keyword evidence="2" id="KW-0732">Signal</keyword>
<sequence>MVRARRMTAALLLLTAVSVSAMKAPDWSWDDDFLKPHTNAGMDDRETSSLLSSTEATSLLSLGGTTTTVTISDRRLDDTSDELRRLLQDASRSTTISLTSPDFSNGTFVATTFHRKQNPWLQRYAPFFYPENPEPETISELERRQEPVPELRRLRIEHLVLVPPSNYPDEVLRTVHDAKLRALPNPQEDVHVHLGQSDGGRKPTIEELARGAEYVGQEKPKLEDILPNQTGEEANHGPLPVDVAPGNGYMKPKPEDILSTAEHAAGVPEEQQDEYGAPKLSSIVGSTRVQVKSATPGRSPTQDVIGNLAMKEVAPPEFGQQGGLRGPKLIDLLLPRGEGTRSRTDEGKDGYGTPKPSHIIKLHDLKLPGTAQRFTPTSIYDVLAFPEPRGLPDGPAVGQRPSSEPSLDSPLYADAGWRPSLSPFGEPGKPLD</sequence>
<protein>
    <submittedName>
        <fullName evidence="3">Uncharacterized protein</fullName>
    </submittedName>
</protein>
<accession>A0A6A4W886</accession>
<keyword evidence="4" id="KW-1185">Reference proteome</keyword>
<feature type="chain" id="PRO_5025502992" evidence="2">
    <location>
        <begin position="22"/>
        <end position="432"/>
    </location>
</feature>
<feature type="signal peptide" evidence="2">
    <location>
        <begin position="1"/>
        <end position="21"/>
    </location>
</feature>
<feature type="region of interest" description="Disordered" evidence="1">
    <location>
        <begin position="385"/>
        <end position="432"/>
    </location>
</feature>
<evidence type="ECO:0000313" key="4">
    <source>
        <dbReference type="Proteomes" id="UP000440578"/>
    </source>
</evidence>
<evidence type="ECO:0000256" key="1">
    <source>
        <dbReference type="SAM" id="MobiDB-lite"/>
    </source>
</evidence>
<feature type="region of interest" description="Disordered" evidence="1">
    <location>
        <begin position="336"/>
        <end position="357"/>
    </location>
</feature>
<gene>
    <name evidence="3" type="ORF">FJT64_024479</name>
</gene>
<comment type="caution">
    <text evidence="3">The sequence shown here is derived from an EMBL/GenBank/DDBJ whole genome shotgun (WGS) entry which is preliminary data.</text>
</comment>
<proteinExistence type="predicted"/>
<reference evidence="3 4" key="1">
    <citation type="submission" date="2019-07" db="EMBL/GenBank/DDBJ databases">
        <title>Draft genome assembly of a fouling barnacle, Amphibalanus amphitrite (Darwin, 1854): The first reference genome for Thecostraca.</title>
        <authorList>
            <person name="Kim W."/>
        </authorList>
    </citation>
    <scope>NUCLEOTIDE SEQUENCE [LARGE SCALE GENOMIC DNA]</scope>
    <source>
        <strain evidence="3">SNU_AA5</strain>
        <tissue evidence="3">Soma without cirri and trophi</tissue>
    </source>
</reference>
<feature type="compositionally biased region" description="Basic and acidic residues" evidence="1">
    <location>
        <begin position="338"/>
        <end position="349"/>
    </location>
</feature>
<dbReference type="AlphaFoldDB" id="A0A6A4W886"/>
<dbReference type="EMBL" id="VIIS01000931">
    <property type="protein sequence ID" value="KAF0303546.1"/>
    <property type="molecule type" value="Genomic_DNA"/>
</dbReference>
<evidence type="ECO:0000256" key="2">
    <source>
        <dbReference type="SAM" id="SignalP"/>
    </source>
</evidence>
<dbReference type="Proteomes" id="UP000440578">
    <property type="component" value="Unassembled WGS sequence"/>
</dbReference>
<evidence type="ECO:0000313" key="3">
    <source>
        <dbReference type="EMBL" id="KAF0303546.1"/>
    </source>
</evidence>